<organism evidence="3 4">
    <name type="scientific">Stylosanthes scabra</name>
    <dbReference type="NCBI Taxonomy" id="79078"/>
    <lineage>
        <taxon>Eukaryota</taxon>
        <taxon>Viridiplantae</taxon>
        <taxon>Streptophyta</taxon>
        <taxon>Embryophyta</taxon>
        <taxon>Tracheophyta</taxon>
        <taxon>Spermatophyta</taxon>
        <taxon>Magnoliopsida</taxon>
        <taxon>eudicotyledons</taxon>
        <taxon>Gunneridae</taxon>
        <taxon>Pentapetalae</taxon>
        <taxon>rosids</taxon>
        <taxon>fabids</taxon>
        <taxon>Fabales</taxon>
        <taxon>Fabaceae</taxon>
        <taxon>Papilionoideae</taxon>
        <taxon>50 kb inversion clade</taxon>
        <taxon>dalbergioids sensu lato</taxon>
        <taxon>Dalbergieae</taxon>
        <taxon>Pterocarpus clade</taxon>
        <taxon>Stylosanthes</taxon>
    </lineage>
</organism>
<dbReference type="Proteomes" id="UP001341840">
    <property type="component" value="Unassembled WGS sequence"/>
</dbReference>
<gene>
    <name evidence="3" type="ORF">PIB30_062344</name>
</gene>
<feature type="domain" description="PB1-like" evidence="2">
    <location>
        <begin position="2"/>
        <end position="92"/>
    </location>
</feature>
<keyword evidence="4" id="KW-1185">Reference proteome</keyword>
<evidence type="ECO:0000259" key="2">
    <source>
        <dbReference type="Pfam" id="PF26130"/>
    </source>
</evidence>
<dbReference type="Pfam" id="PF26130">
    <property type="entry name" value="PB1-like"/>
    <property type="match status" value="1"/>
</dbReference>
<evidence type="ECO:0000313" key="4">
    <source>
        <dbReference type="Proteomes" id="UP001341840"/>
    </source>
</evidence>
<accession>A0ABU6XMN4</accession>
<dbReference type="InterPro" id="IPR058594">
    <property type="entry name" value="PB1-like_dom_pln"/>
</dbReference>
<evidence type="ECO:0000313" key="3">
    <source>
        <dbReference type="EMBL" id="MED6198038.1"/>
    </source>
</evidence>
<name>A0ABU6XMN4_9FABA</name>
<reference evidence="3 4" key="1">
    <citation type="journal article" date="2023" name="Plants (Basel)">
        <title>Bridging the Gap: Combining Genomics and Transcriptomics Approaches to Understand Stylosanthes scabra, an Orphan Legume from the Brazilian Caatinga.</title>
        <authorList>
            <person name="Ferreira-Neto J.R.C."/>
            <person name="da Silva M.D."/>
            <person name="Binneck E."/>
            <person name="de Melo N.F."/>
            <person name="da Silva R.H."/>
            <person name="de Melo A.L.T.M."/>
            <person name="Pandolfi V."/>
            <person name="Bustamante F.O."/>
            <person name="Brasileiro-Vidal A.C."/>
            <person name="Benko-Iseppon A.M."/>
        </authorList>
    </citation>
    <scope>NUCLEOTIDE SEQUENCE [LARGE SCALE GENOMIC DNA]</scope>
    <source>
        <tissue evidence="3">Leaves</tissue>
    </source>
</reference>
<dbReference type="EMBL" id="JASCZI010212026">
    <property type="protein sequence ID" value="MED6198038.1"/>
    <property type="molecule type" value="Genomic_DNA"/>
</dbReference>
<feature type="region of interest" description="Disordered" evidence="1">
    <location>
        <begin position="118"/>
        <end position="224"/>
    </location>
</feature>
<proteinExistence type="predicted"/>
<evidence type="ECO:0000256" key="1">
    <source>
        <dbReference type="SAM" id="MobiDB-lite"/>
    </source>
</evidence>
<comment type="caution">
    <text evidence="3">The sequence shown here is derived from an EMBL/GenBank/DDBJ whole genome shotgun (WGS) entry which is preliminary data.</text>
</comment>
<sequence>MGRLERDPKGIVKYSGGLVSDIEWVGSVTCKLSMVEDMVLDLGYSSIKGVYWLVPGLGLDNGLRLLVTDEDVANMCDAAFDNDNMVHLYVEHNVIADLIVIEQVVVSDNTQEADTEFVEADDVVVDQPKREQNDVSNEVQGAGSGQQRTSRRHHSRPFPLGQRIIPPREENEAPSVVVPQPNADGSDNEPDEYQYHSEELHIPPASDSEEEHVVFPQHNSDTPYGRIRLELGMEFATME</sequence>
<protein>
    <recommendedName>
        <fullName evidence="2">PB1-like domain-containing protein</fullName>
    </recommendedName>
</protein>